<evidence type="ECO:0000313" key="2">
    <source>
        <dbReference type="Proteomes" id="UP000249130"/>
    </source>
</evidence>
<dbReference type="EMBL" id="NPEX01000472">
    <property type="protein sequence ID" value="RAI36902.1"/>
    <property type="molecule type" value="Genomic_DNA"/>
</dbReference>
<sequence length="87" mass="9185">MHAGAITFFRVSIERLVVDLGAVRRQHGLELQIGALAQHMGPDEDIARPILPAVAGLVCESCAMAGDPLFDLWSKATDAAEPEGSSS</sequence>
<comment type="caution">
    <text evidence="1">The sequence shown here is derived from an EMBL/GenBank/DDBJ whole genome shotgun (WGS) entry which is preliminary data.</text>
</comment>
<dbReference type="AlphaFoldDB" id="A0A327KHQ0"/>
<keyword evidence="2" id="KW-1185">Reference proteome</keyword>
<evidence type="ECO:0000313" key="1">
    <source>
        <dbReference type="EMBL" id="RAI36902.1"/>
    </source>
</evidence>
<reference evidence="1 2" key="1">
    <citation type="submission" date="2017-07" db="EMBL/GenBank/DDBJ databases">
        <title>Draft Genome Sequences of Select Purple Nonsulfur Bacteria.</title>
        <authorList>
            <person name="Lasarre B."/>
            <person name="Mckinlay J.B."/>
        </authorList>
    </citation>
    <scope>NUCLEOTIDE SEQUENCE [LARGE SCALE GENOMIC DNA]</scope>
    <source>
        <strain evidence="1 2">DSM 5909</strain>
    </source>
</reference>
<gene>
    <name evidence="1" type="ORF">CH341_30060</name>
</gene>
<name>A0A327KHQ0_9BRAD</name>
<proteinExistence type="predicted"/>
<accession>A0A327KHQ0</accession>
<protein>
    <submittedName>
        <fullName evidence="1">Uncharacterized protein</fullName>
    </submittedName>
</protein>
<dbReference type="Proteomes" id="UP000249130">
    <property type="component" value="Unassembled WGS sequence"/>
</dbReference>
<organism evidence="1 2">
    <name type="scientific">Rhodoplanes roseus</name>
    <dbReference type="NCBI Taxonomy" id="29409"/>
    <lineage>
        <taxon>Bacteria</taxon>
        <taxon>Pseudomonadati</taxon>
        <taxon>Pseudomonadota</taxon>
        <taxon>Alphaproteobacteria</taxon>
        <taxon>Hyphomicrobiales</taxon>
        <taxon>Nitrobacteraceae</taxon>
        <taxon>Rhodoplanes</taxon>
    </lineage>
</organism>